<evidence type="ECO:0000256" key="1">
    <source>
        <dbReference type="ARBA" id="ARBA00023125"/>
    </source>
</evidence>
<evidence type="ECO:0000313" key="4">
    <source>
        <dbReference type="EMBL" id="KEJ82853.1"/>
    </source>
</evidence>
<comment type="caution">
    <text evidence="4">The sequence shown here is derived from an EMBL/GenBank/DDBJ whole genome shotgun (WGS) entry which is preliminary data.</text>
</comment>
<dbReference type="EMBL" id="ARYC01003111">
    <property type="protein sequence ID" value="KEJ82853.1"/>
    <property type="molecule type" value="Genomic_DNA"/>
</dbReference>
<dbReference type="GO" id="GO:0003677">
    <property type="term" value="F:DNA binding"/>
    <property type="evidence" value="ECO:0007669"/>
    <property type="project" value="UniProtKB-UniRule"/>
</dbReference>
<organism evidence="4 5">
    <name type="scientific">Oxytricha trifallax</name>
    <dbReference type="NCBI Taxonomy" id="1172189"/>
    <lineage>
        <taxon>Eukaryota</taxon>
        <taxon>Sar</taxon>
        <taxon>Alveolata</taxon>
        <taxon>Ciliophora</taxon>
        <taxon>Intramacronucleata</taxon>
        <taxon>Spirotrichea</taxon>
        <taxon>Stichotrichia</taxon>
        <taxon>Sporadotrichida</taxon>
        <taxon>Oxytrichidae</taxon>
        <taxon>Oxytrichinae</taxon>
        <taxon>Oxytricha</taxon>
    </lineage>
</organism>
<feature type="DNA-binding region" description="HMG box" evidence="2">
    <location>
        <begin position="114"/>
        <end position="179"/>
    </location>
</feature>
<dbReference type="PANTHER" id="PTHR48112">
    <property type="entry name" value="HIGH MOBILITY GROUP PROTEIN DSP1"/>
    <property type="match status" value="1"/>
</dbReference>
<dbReference type="AlphaFoldDB" id="A0A073HXU6"/>
<feature type="domain" description="HMG box" evidence="3">
    <location>
        <begin position="114"/>
        <end position="179"/>
    </location>
</feature>
<dbReference type="GO" id="GO:0006357">
    <property type="term" value="P:regulation of transcription by RNA polymerase II"/>
    <property type="evidence" value="ECO:0007669"/>
    <property type="project" value="TreeGrafter"/>
</dbReference>
<sequence>MKTADIMKRVEQKEYFKEINKKERLVSPYHRFVKKTMPELKLQDPGKEFYQYMSIIAKKWSEMTKEQKLEYDDKETQLKAKQFQNHKTQDQIFEELKQKEETYQLNMHYQKEQESVTVDGFVLYAEEQRKKIKLQNPKIKINELMEQIKSQWEGMNDQEKRQYNYTADRFKQSIRNKKS</sequence>
<feature type="domain" description="HMG box" evidence="3">
    <location>
        <begin position="22"/>
        <end position="90"/>
    </location>
</feature>
<proteinExistence type="predicted"/>
<gene>
    <name evidence="4" type="ORF">OXYTRIMIC_203</name>
</gene>
<dbReference type="PANTHER" id="PTHR48112:SF22">
    <property type="entry name" value="MITOCHONDRIAL TRANSCRIPTION FACTOR A, ISOFORM B"/>
    <property type="match status" value="1"/>
</dbReference>
<accession>A0A073HXU6</accession>
<keyword evidence="1 2" id="KW-0238">DNA-binding</keyword>
<dbReference type="GO" id="GO:0005634">
    <property type="term" value="C:nucleus"/>
    <property type="evidence" value="ECO:0007669"/>
    <property type="project" value="UniProtKB-UniRule"/>
</dbReference>
<dbReference type="InterPro" id="IPR050342">
    <property type="entry name" value="HMGB"/>
</dbReference>
<keyword evidence="2" id="KW-0539">Nucleus</keyword>
<evidence type="ECO:0000313" key="5">
    <source>
        <dbReference type="Proteomes" id="UP000053232"/>
    </source>
</evidence>
<dbReference type="PROSITE" id="PS50118">
    <property type="entry name" value="HMG_BOX_2"/>
    <property type="match status" value="2"/>
</dbReference>
<dbReference type="Pfam" id="PF00505">
    <property type="entry name" value="HMG_box"/>
    <property type="match status" value="2"/>
</dbReference>
<evidence type="ECO:0000256" key="2">
    <source>
        <dbReference type="PROSITE-ProRule" id="PRU00267"/>
    </source>
</evidence>
<dbReference type="InterPro" id="IPR036910">
    <property type="entry name" value="HMG_box_dom_sf"/>
</dbReference>
<evidence type="ECO:0000259" key="3">
    <source>
        <dbReference type="PROSITE" id="PS50118"/>
    </source>
</evidence>
<protein>
    <recommendedName>
        <fullName evidence="3">HMG box domain-containing protein</fullName>
    </recommendedName>
</protein>
<dbReference type="Proteomes" id="UP000053232">
    <property type="component" value="Unassembled WGS sequence"/>
</dbReference>
<dbReference type="SUPFAM" id="SSF47095">
    <property type="entry name" value="HMG-box"/>
    <property type="match status" value="2"/>
</dbReference>
<reference evidence="5" key="1">
    <citation type="journal article" date="2014" name="Cell">
        <title>The Architecture of a Scrambled Genome Reveals Massive Levels of Genomic Rearrangement during Development.</title>
        <authorList>
            <person name="Chen X."/>
            <person name="Bracht J.R."/>
            <person name="Goldman A.D."/>
            <person name="Dolzhenko E."/>
            <person name="Clay D.M."/>
            <person name="Swart E.C."/>
            <person name="Perlman D.H."/>
            <person name="Doak T.G."/>
            <person name="Stuart A."/>
            <person name="Amemiya C.T."/>
            <person name="Sebra R.P."/>
            <person name="Landweber L.F."/>
        </authorList>
    </citation>
    <scope>NUCLEOTIDE SEQUENCE [LARGE SCALE GENOMIC DNA]</scope>
    <source>
        <strain evidence="5">JRB310</strain>
    </source>
</reference>
<feature type="DNA-binding region" description="HMG box" evidence="2">
    <location>
        <begin position="22"/>
        <end position="90"/>
    </location>
</feature>
<keyword evidence="5" id="KW-1185">Reference proteome</keyword>
<dbReference type="SMART" id="SM00398">
    <property type="entry name" value="HMG"/>
    <property type="match status" value="2"/>
</dbReference>
<name>A0A073HXU6_9SPIT</name>
<dbReference type="CDD" id="cd00084">
    <property type="entry name" value="HMG-box_SF"/>
    <property type="match status" value="2"/>
</dbReference>
<dbReference type="InterPro" id="IPR009071">
    <property type="entry name" value="HMG_box_dom"/>
</dbReference>
<dbReference type="Gene3D" id="1.10.30.10">
    <property type="entry name" value="High mobility group box domain"/>
    <property type="match status" value="2"/>
</dbReference>